<feature type="transmembrane region" description="Helical" evidence="1">
    <location>
        <begin position="23"/>
        <end position="46"/>
    </location>
</feature>
<organism evidence="2 3">
    <name type="scientific">Sphingobium jiangsuense</name>
    <dbReference type="NCBI Taxonomy" id="870476"/>
    <lineage>
        <taxon>Bacteria</taxon>
        <taxon>Pseudomonadati</taxon>
        <taxon>Pseudomonadota</taxon>
        <taxon>Alphaproteobacteria</taxon>
        <taxon>Sphingomonadales</taxon>
        <taxon>Sphingomonadaceae</taxon>
        <taxon>Sphingobium</taxon>
    </lineage>
</organism>
<comment type="caution">
    <text evidence="2">The sequence shown here is derived from an EMBL/GenBank/DDBJ whole genome shotgun (WGS) entry which is preliminary data.</text>
</comment>
<evidence type="ECO:0000256" key="1">
    <source>
        <dbReference type="SAM" id="Phobius"/>
    </source>
</evidence>
<proteinExistence type="predicted"/>
<dbReference type="EMBL" id="JACIDT010000045">
    <property type="protein sequence ID" value="MBB3928921.1"/>
    <property type="molecule type" value="Genomic_DNA"/>
</dbReference>
<reference evidence="2 3" key="1">
    <citation type="submission" date="2020-08" db="EMBL/GenBank/DDBJ databases">
        <title>Genomic Encyclopedia of Type Strains, Phase IV (KMG-IV): sequencing the most valuable type-strain genomes for metagenomic binning, comparative biology and taxonomic classification.</title>
        <authorList>
            <person name="Goeker M."/>
        </authorList>
    </citation>
    <scope>NUCLEOTIDE SEQUENCE [LARGE SCALE GENOMIC DNA]</scope>
    <source>
        <strain evidence="2 3">DSM 26189</strain>
    </source>
</reference>
<dbReference type="Proteomes" id="UP000571950">
    <property type="component" value="Unassembled WGS sequence"/>
</dbReference>
<evidence type="ECO:0000313" key="3">
    <source>
        <dbReference type="Proteomes" id="UP000571950"/>
    </source>
</evidence>
<sequence length="138" mass="15055">MDFGFGGLVEKFEEHLGEIPTRIILIAIGGATIVACVNIMLTQAVIPLYNWAITLFADASSGALKSVLNSLGSFIGGTMGIVGAFYVMRPWIRRRYAELEGGAQQHLAEMREAHERIIKQIDAAKAEFIKEASENEDG</sequence>
<name>A0A7W6BKU8_9SPHN</name>
<accession>A0A7W6BKU8</accession>
<feature type="transmembrane region" description="Helical" evidence="1">
    <location>
        <begin position="66"/>
        <end position="87"/>
    </location>
</feature>
<keyword evidence="1" id="KW-0472">Membrane</keyword>
<gene>
    <name evidence="2" type="ORF">GGR43_004666</name>
</gene>
<protein>
    <submittedName>
        <fullName evidence="2">Uncharacterized protein</fullName>
    </submittedName>
</protein>
<dbReference type="RefSeq" id="WP_188074049.1">
    <property type="nucleotide sequence ID" value="NZ_BSPS01000150.1"/>
</dbReference>
<keyword evidence="3" id="KW-1185">Reference proteome</keyword>
<dbReference type="AlphaFoldDB" id="A0A7W6BKU8"/>
<evidence type="ECO:0000313" key="2">
    <source>
        <dbReference type="EMBL" id="MBB3928921.1"/>
    </source>
</evidence>
<keyword evidence="1" id="KW-1133">Transmembrane helix</keyword>
<keyword evidence="1" id="KW-0812">Transmembrane</keyword>